<feature type="domain" description="N-acetyltransferase" evidence="1">
    <location>
        <begin position="114"/>
        <end position="238"/>
    </location>
</feature>
<dbReference type="InterPro" id="IPR000182">
    <property type="entry name" value="GNAT_dom"/>
</dbReference>
<sequence>MPRPLSAAAERTVLDLWAARLRVPRTTFDAPGTTFVERPADFPAVVVVELGGAVVVTGPGPALADLRPLPDGALLDGSALLRALAARSPHLVGRARLAYADASSFVEPHLAPGLAVRPALGPDLEDVLSRLTPEEREESGLDDATDAQVLTDATGRPAAACGYEVWDDVMAHVGVAVAADRRGQGLATTVAAAVTRQATTAGLVAQWRARPENVASVRVADRLGYVRLGTQVAVNLGG</sequence>
<evidence type="ECO:0000259" key="1">
    <source>
        <dbReference type="PROSITE" id="PS51186"/>
    </source>
</evidence>
<gene>
    <name evidence="2" type="ORF">Cch01nite_27990</name>
</gene>
<dbReference type="Gene3D" id="3.40.630.30">
    <property type="match status" value="1"/>
</dbReference>
<dbReference type="PROSITE" id="PS51186">
    <property type="entry name" value="GNAT"/>
    <property type="match status" value="1"/>
</dbReference>
<reference evidence="2" key="1">
    <citation type="submission" date="2021-01" db="EMBL/GenBank/DDBJ databases">
        <title>Whole genome shotgun sequence of Cellulomonas chitinilytica NBRC 110799.</title>
        <authorList>
            <person name="Komaki H."/>
            <person name="Tamura T."/>
        </authorList>
    </citation>
    <scope>NUCLEOTIDE SEQUENCE</scope>
    <source>
        <strain evidence="2">NBRC 110799</strain>
    </source>
</reference>
<dbReference type="Pfam" id="PF12746">
    <property type="entry name" value="GNAT_acetyltran"/>
    <property type="match status" value="1"/>
</dbReference>
<proteinExistence type="predicted"/>
<accession>A0A919P3K8</accession>
<dbReference type="Proteomes" id="UP000632740">
    <property type="component" value="Unassembled WGS sequence"/>
</dbReference>
<name>A0A919P3K8_9CELL</name>
<dbReference type="InterPro" id="IPR027365">
    <property type="entry name" value="GNAT_acetyltra_YdfB-like"/>
</dbReference>
<dbReference type="InterPro" id="IPR016181">
    <property type="entry name" value="Acyl_CoA_acyltransferase"/>
</dbReference>
<dbReference type="EMBL" id="BONK01000009">
    <property type="protein sequence ID" value="GIG22075.1"/>
    <property type="molecule type" value="Genomic_DNA"/>
</dbReference>
<organism evidence="2 3">
    <name type="scientific">Cellulomonas chitinilytica</name>
    <dbReference type="NCBI Taxonomy" id="398759"/>
    <lineage>
        <taxon>Bacteria</taxon>
        <taxon>Bacillati</taxon>
        <taxon>Actinomycetota</taxon>
        <taxon>Actinomycetes</taxon>
        <taxon>Micrococcales</taxon>
        <taxon>Cellulomonadaceae</taxon>
        <taxon>Cellulomonas</taxon>
    </lineage>
</organism>
<evidence type="ECO:0000313" key="3">
    <source>
        <dbReference type="Proteomes" id="UP000632740"/>
    </source>
</evidence>
<protein>
    <recommendedName>
        <fullName evidence="1">N-acetyltransferase domain-containing protein</fullName>
    </recommendedName>
</protein>
<evidence type="ECO:0000313" key="2">
    <source>
        <dbReference type="EMBL" id="GIG22075.1"/>
    </source>
</evidence>
<keyword evidence="3" id="KW-1185">Reference proteome</keyword>
<dbReference type="AlphaFoldDB" id="A0A919P3K8"/>
<comment type="caution">
    <text evidence="2">The sequence shown here is derived from an EMBL/GenBank/DDBJ whole genome shotgun (WGS) entry which is preliminary data.</text>
</comment>
<dbReference type="RefSeq" id="WP_203756011.1">
    <property type="nucleotide sequence ID" value="NZ_BONK01000009.1"/>
</dbReference>
<dbReference type="SUPFAM" id="SSF55729">
    <property type="entry name" value="Acyl-CoA N-acyltransferases (Nat)"/>
    <property type="match status" value="1"/>
</dbReference>
<dbReference type="GO" id="GO:0016747">
    <property type="term" value="F:acyltransferase activity, transferring groups other than amino-acyl groups"/>
    <property type="evidence" value="ECO:0007669"/>
    <property type="project" value="InterPro"/>
</dbReference>